<gene>
    <name evidence="1" type="ORF">A6769_32705</name>
</gene>
<evidence type="ECO:0000313" key="2">
    <source>
        <dbReference type="Proteomes" id="UP000252085"/>
    </source>
</evidence>
<dbReference type="Gene3D" id="3.30.420.40">
    <property type="match status" value="1"/>
</dbReference>
<sequence>MADLIISFDPGASLSRVFFTLDSSKPELLLMEPYTALIPKQSLLSYEEDAIGVSSPENSAWIEYNQQCWGVGLICQRFFADLKLEQPKFELAIYKTLAVVGAIAQKKSLANGASIRLGILFPYGEYSDRKLFEISITGALLNFKWKGEKRSFKLVEFVCRPEGFGLLSRGRTTTHNLRSRKIAVVMIGYRNASILIMDKGAMTSGVTEDLGFHKLVSSVQRRVAGQKSLTLAAAISAAGSKINLKALLPLVRVEDALLQELEIQSIKSAISIAREEYWAVLSSYLHRYIPSDIDEIIFAGGTAHYFKSELNRLFPRPEKISCDALEYLVQQEFLAERPKSDLSFRLTDNYGFFSYLCKNSQQVANHA</sequence>
<organism evidence="1 2">
    <name type="scientific">Nostoc punctiforme NIES-2108</name>
    <dbReference type="NCBI Taxonomy" id="1356359"/>
    <lineage>
        <taxon>Bacteria</taxon>
        <taxon>Bacillati</taxon>
        <taxon>Cyanobacteriota</taxon>
        <taxon>Cyanophyceae</taxon>
        <taxon>Nostocales</taxon>
        <taxon>Nostocaceae</taxon>
        <taxon>Nostoc</taxon>
    </lineage>
</organism>
<accession>A0A367R2H3</accession>
<name>A0A367R2H3_NOSPU</name>
<dbReference type="Proteomes" id="UP000252085">
    <property type="component" value="Unassembled WGS sequence"/>
</dbReference>
<proteinExistence type="predicted"/>
<evidence type="ECO:0008006" key="3">
    <source>
        <dbReference type="Google" id="ProtNLM"/>
    </source>
</evidence>
<dbReference type="AlphaFoldDB" id="A0A367R2H3"/>
<comment type="caution">
    <text evidence="1">The sequence shown here is derived from an EMBL/GenBank/DDBJ whole genome shotgun (WGS) entry which is preliminary data.</text>
</comment>
<dbReference type="EMBL" id="LXQE01000183">
    <property type="protein sequence ID" value="RCJ30668.1"/>
    <property type="molecule type" value="Genomic_DNA"/>
</dbReference>
<protein>
    <recommendedName>
        <fullName evidence="3">Actin-like protein N-terminal domain-containing protein</fullName>
    </recommendedName>
</protein>
<evidence type="ECO:0000313" key="1">
    <source>
        <dbReference type="EMBL" id="RCJ30668.1"/>
    </source>
</evidence>
<reference evidence="2" key="1">
    <citation type="submission" date="2016-04" db="EMBL/GenBank/DDBJ databases">
        <authorList>
            <person name="Tabuchi Yagui T.R."/>
        </authorList>
    </citation>
    <scope>NUCLEOTIDE SEQUENCE [LARGE SCALE GENOMIC DNA]</scope>
</reference>